<dbReference type="Pfam" id="PF00999">
    <property type="entry name" value="Na_H_Exchanger"/>
    <property type="match status" value="1"/>
</dbReference>
<dbReference type="Gene3D" id="3.30.70.330">
    <property type="match status" value="1"/>
</dbReference>
<feature type="transmembrane region" description="Helical" evidence="9">
    <location>
        <begin position="440"/>
        <end position="458"/>
    </location>
</feature>
<organism evidence="11 12">
    <name type="scientific">Strigamia maritima</name>
    <name type="common">European centipede</name>
    <name type="synonym">Geophilus maritimus</name>
    <dbReference type="NCBI Taxonomy" id="126957"/>
    <lineage>
        <taxon>Eukaryota</taxon>
        <taxon>Metazoa</taxon>
        <taxon>Ecdysozoa</taxon>
        <taxon>Arthropoda</taxon>
        <taxon>Myriapoda</taxon>
        <taxon>Chilopoda</taxon>
        <taxon>Pleurostigmophora</taxon>
        <taxon>Geophilomorpha</taxon>
        <taxon>Linotaeniidae</taxon>
        <taxon>Strigamia</taxon>
    </lineage>
</organism>
<feature type="domain" description="RRM" evidence="10">
    <location>
        <begin position="943"/>
        <end position="1022"/>
    </location>
</feature>
<feature type="compositionally biased region" description="Gly residues" evidence="8">
    <location>
        <begin position="1218"/>
        <end position="1239"/>
    </location>
</feature>
<dbReference type="Pfam" id="PF00076">
    <property type="entry name" value="RRM_1"/>
    <property type="match status" value="1"/>
</dbReference>
<feature type="transmembrane region" description="Helical" evidence="9">
    <location>
        <begin position="347"/>
        <end position="366"/>
    </location>
</feature>
<feature type="region of interest" description="Disordered" evidence="8">
    <location>
        <begin position="1218"/>
        <end position="1254"/>
    </location>
</feature>
<feature type="region of interest" description="Disordered" evidence="8">
    <location>
        <begin position="1"/>
        <end position="49"/>
    </location>
</feature>
<feature type="compositionally biased region" description="Gly residues" evidence="8">
    <location>
        <begin position="1126"/>
        <end position="1135"/>
    </location>
</feature>
<feature type="compositionally biased region" description="Basic and acidic residues" evidence="8">
    <location>
        <begin position="805"/>
        <end position="819"/>
    </location>
</feature>
<dbReference type="GO" id="GO:0016020">
    <property type="term" value="C:membrane"/>
    <property type="evidence" value="ECO:0007669"/>
    <property type="project" value="UniProtKB-SubCell"/>
</dbReference>
<dbReference type="InterPro" id="IPR035979">
    <property type="entry name" value="RBD_domain_sf"/>
</dbReference>
<comment type="subcellular location">
    <subcellularLocation>
        <location evidence="1">Membrane</location>
        <topology evidence="1">Multi-pass membrane protein</topology>
    </subcellularLocation>
</comment>
<reference evidence="11" key="2">
    <citation type="submission" date="2015-02" db="UniProtKB">
        <authorList>
            <consortium name="EnsemblMetazoa"/>
        </authorList>
    </citation>
    <scope>IDENTIFICATION</scope>
</reference>
<dbReference type="InterPro" id="IPR000504">
    <property type="entry name" value="RRM_dom"/>
</dbReference>
<dbReference type="HOGENOM" id="CLU_265503_0_0_1"/>
<dbReference type="EMBL" id="JH431483">
    <property type="status" value="NOT_ANNOTATED_CDS"/>
    <property type="molecule type" value="Genomic_DNA"/>
</dbReference>
<evidence type="ECO:0000256" key="2">
    <source>
        <dbReference type="ARBA" id="ARBA00007367"/>
    </source>
</evidence>
<feature type="transmembrane region" description="Helical" evidence="9">
    <location>
        <begin position="401"/>
        <end position="420"/>
    </location>
</feature>
<feature type="region of interest" description="Disordered" evidence="8">
    <location>
        <begin position="691"/>
        <end position="819"/>
    </location>
</feature>
<keyword evidence="5 9" id="KW-1133">Transmembrane helix</keyword>
<dbReference type="SUPFAM" id="SSF54928">
    <property type="entry name" value="RNA-binding domain, RBD"/>
    <property type="match status" value="1"/>
</dbReference>
<evidence type="ECO:0000256" key="3">
    <source>
        <dbReference type="ARBA" id="ARBA00022692"/>
    </source>
</evidence>
<dbReference type="GO" id="GO:0003723">
    <property type="term" value="F:RNA binding"/>
    <property type="evidence" value="ECO:0007669"/>
    <property type="project" value="UniProtKB-UniRule"/>
</dbReference>
<sequence>MDKPSTSKRLLSGRDKRKAADAHSNSMSESEGNPVLQEPPPRRKSVFRTPRDSIIIPPDTIIIRTAAPCPKWCGKCLYENHPLDDQPKFLDNCVDLLRCPPHRYPTKVLYFCLIVGFIFMILLSIFHKDARPGGQVWTVFFVEVVAFIGGELIKLIRLPPLLGMLITGMILGNIPYKSPILTDAETIKDTVIVIRTTALGIILTRAGLGLNPTALRRLSLVCFRLAFSPCLVETFVSSVSAHFLLYKMDWMFCFMLGFALAAVSPAVVVPGMLIAQKQHLSVEKGLPTLLIAASSIDDVLAIGGFGVCQSIGFAKGSKIRITTTIAMLIMSRSSLGDLTMSIFHGPIEVCLGILYGTVVGILLWYFPDPLAGRPRYVAWLRLALLFFASTAGLVGSHYIDFSGAGAISCMVLAFVCGYNWREDLSSGGLREISHQYARLWTFFQPMLFGFVGIEIKFADMNPDTIIRGMGVLGIGLTFRFITAFSVVWGCGFTLKEKLFTALAWLPKATVQAAMGPVALDYARSHPNTTSEAQLEYSKNILQISALSILITAPLGAIFIQLTARCLLTHDEEPQILNAPPLLGATESESHLFHDMLMKSQEHHLGVPENTESKDDRVSSLIAVPAGQEYREFLTGLQEAPTPEPKRHWLSSYTCGSIVGQGKCHFDLNPCLKARYPFQPRRISAAKRLKREKDIMADEMPQTRNKARAEGVADEPSQAAIDDDAINTKELTKEEEEKLLSEDDVMDCKTEPEEPPKDEDTSEMPMSQNDVKTEGEGDEETVENGSAKTNEDQDQSTNNVEDTGDENEKTGEEEKSAKPQIELDEKAKTYIVVVIGYITYADFGLTELKLPLLKCNSFETRFFQDDDTKKGYVTMYFSKSWDAYVALDKLRGLEVPRGNDITNNYSCWLLDKKSAHNIMHQEAVTLRQLRTQLNSMNEQDPSLRSLFVANIPKSATKELLAAIFAEAQDIVLPLAEPGKNKGYCYIEFNDAEKLDEYLTKYQDIKIEDGEVSAKIIIRKLGNTMNDKSKDRANRLLKARSKQQISDLGKKSTVDNRKKVRRSNSSQGYRGGNYNRNNERYNRQHRQARQYGYQNYGRGGSRDVGERRDQGAVALAAIQQLLSKPMMRGGGRGGGNSGNFRRGNKRRFLGGPFDDFGGGDYQMPPPKAPRRYDAPMEYPPMEGPTGHFYEDNYEGWGGANSFAQAGGYGGGGSGMGGGGGGYMSGGGGGGGGGYGGGGAGGDGRRRKNFRKFNKRN</sequence>
<feature type="transmembrane region" description="Helical" evidence="9">
    <location>
        <begin position="190"/>
        <end position="208"/>
    </location>
</feature>
<keyword evidence="3 9" id="KW-0812">Transmembrane</keyword>
<reference evidence="12" key="1">
    <citation type="submission" date="2011-05" db="EMBL/GenBank/DDBJ databases">
        <authorList>
            <person name="Richards S.R."/>
            <person name="Qu J."/>
            <person name="Jiang H."/>
            <person name="Jhangiani S.N."/>
            <person name="Agravi P."/>
            <person name="Goodspeed R."/>
            <person name="Gross S."/>
            <person name="Mandapat C."/>
            <person name="Jackson L."/>
            <person name="Mathew T."/>
            <person name="Pu L."/>
            <person name="Thornton R."/>
            <person name="Saada N."/>
            <person name="Wilczek-Boney K.B."/>
            <person name="Lee S."/>
            <person name="Kovar C."/>
            <person name="Wu Y."/>
            <person name="Scherer S.E."/>
            <person name="Worley K.C."/>
            <person name="Muzny D.M."/>
            <person name="Gibbs R."/>
        </authorList>
    </citation>
    <scope>NUCLEOTIDE SEQUENCE</scope>
    <source>
        <strain evidence="12">Brora</strain>
    </source>
</reference>
<comment type="similarity">
    <text evidence="2">Belongs to the monovalent cation:proton antiporter 1 (CPA1) transporter (TC 2.A.36) family.</text>
</comment>
<evidence type="ECO:0000256" key="7">
    <source>
        <dbReference type="PROSITE-ProRule" id="PRU00176"/>
    </source>
</evidence>
<evidence type="ECO:0000256" key="9">
    <source>
        <dbReference type="SAM" id="Phobius"/>
    </source>
</evidence>
<dbReference type="InterPro" id="IPR051843">
    <property type="entry name" value="CPA1_transporter"/>
</dbReference>
<feature type="region of interest" description="Disordered" evidence="8">
    <location>
        <begin position="1038"/>
        <end position="1078"/>
    </location>
</feature>
<evidence type="ECO:0000256" key="8">
    <source>
        <dbReference type="SAM" id="MobiDB-lite"/>
    </source>
</evidence>
<dbReference type="eggNOG" id="KOG3826">
    <property type="taxonomic scope" value="Eukaryota"/>
</dbReference>
<dbReference type="EnsemblMetazoa" id="SMAR004398-RA">
    <property type="protein sequence ID" value="SMAR004398-PA"/>
    <property type="gene ID" value="SMAR004398"/>
</dbReference>
<dbReference type="SMART" id="SM00360">
    <property type="entry name" value="RRM"/>
    <property type="match status" value="1"/>
</dbReference>
<keyword evidence="12" id="KW-1185">Reference proteome</keyword>
<feature type="compositionally biased region" description="Basic and acidic residues" evidence="8">
    <location>
        <begin position="1046"/>
        <end position="1055"/>
    </location>
</feature>
<feature type="transmembrane region" description="Helical" evidence="9">
    <location>
        <begin position="250"/>
        <end position="274"/>
    </location>
</feature>
<dbReference type="InterPro" id="IPR038770">
    <property type="entry name" value="Na+/solute_symporter_sf"/>
</dbReference>
<dbReference type="AlphaFoldDB" id="T1ITF2"/>
<accession>T1ITF2</accession>
<proteinExistence type="inferred from homology"/>
<feature type="compositionally biased region" description="Basic and acidic residues" evidence="8">
    <location>
        <begin position="725"/>
        <end position="758"/>
    </location>
</feature>
<feature type="transmembrane region" description="Helical" evidence="9">
    <location>
        <begin position="470"/>
        <end position="489"/>
    </location>
</feature>
<evidence type="ECO:0000256" key="1">
    <source>
        <dbReference type="ARBA" id="ARBA00004141"/>
    </source>
</evidence>
<evidence type="ECO:0000256" key="5">
    <source>
        <dbReference type="ARBA" id="ARBA00022989"/>
    </source>
</evidence>
<dbReference type="PANTHER" id="PTHR31102:SF1">
    <property type="entry name" value="CATION_H+ EXCHANGER DOMAIN-CONTAINING PROTEIN"/>
    <property type="match status" value="1"/>
</dbReference>
<feature type="compositionally biased region" description="Basic residues" evidence="8">
    <location>
        <begin position="1242"/>
        <end position="1254"/>
    </location>
</feature>
<feature type="transmembrane region" description="Helical" evidence="9">
    <location>
        <begin position="108"/>
        <end position="127"/>
    </location>
</feature>
<feature type="transmembrane region" description="Helical" evidence="9">
    <location>
        <begin position="378"/>
        <end position="394"/>
    </location>
</feature>
<feature type="transmembrane region" description="Helical" evidence="9">
    <location>
        <begin position="220"/>
        <end position="244"/>
    </location>
</feature>
<dbReference type="STRING" id="126957.T1ITF2"/>
<evidence type="ECO:0000256" key="6">
    <source>
        <dbReference type="ARBA" id="ARBA00023136"/>
    </source>
</evidence>
<dbReference type="PANTHER" id="PTHR31102">
    <property type="match status" value="1"/>
</dbReference>
<evidence type="ECO:0000313" key="12">
    <source>
        <dbReference type="Proteomes" id="UP000014500"/>
    </source>
</evidence>
<dbReference type="PROSITE" id="PS50102">
    <property type="entry name" value="RRM"/>
    <property type="match status" value="1"/>
</dbReference>
<dbReference type="Proteomes" id="UP000014500">
    <property type="component" value="Unassembled WGS sequence"/>
</dbReference>
<dbReference type="InterPro" id="IPR006153">
    <property type="entry name" value="Cation/H_exchanger_TM"/>
</dbReference>
<evidence type="ECO:0000313" key="11">
    <source>
        <dbReference type="EnsemblMetazoa" id="SMAR004398-PA"/>
    </source>
</evidence>
<keyword evidence="4 7" id="KW-0694">RNA-binding</keyword>
<protein>
    <recommendedName>
        <fullName evidence="10">RRM domain-containing protein</fullName>
    </recommendedName>
</protein>
<feature type="region of interest" description="Disordered" evidence="8">
    <location>
        <begin position="1123"/>
        <end position="1142"/>
    </location>
</feature>
<evidence type="ECO:0000259" key="10">
    <source>
        <dbReference type="PROSITE" id="PS50102"/>
    </source>
</evidence>
<evidence type="ECO:0000256" key="4">
    <source>
        <dbReference type="ARBA" id="ARBA00022884"/>
    </source>
</evidence>
<feature type="transmembrane region" description="Helical" evidence="9">
    <location>
        <begin position="540"/>
        <end position="561"/>
    </location>
</feature>
<dbReference type="GO" id="GO:1902600">
    <property type="term" value="P:proton transmembrane transport"/>
    <property type="evidence" value="ECO:0007669"/>
    <property type="project" value="InterPro"/>
</dbReference>
<keyword evidence="6 9" id="KW-0472">Membrane</keyword>
<feature type="compositionally biased region" description="Basic and acidic residues" evidence="8">
    <location>
        <begin position="12"/>
        <end position="21"/>
    </location>
</feature>
<dbReference type="InterPro" id="IPR012677">
    <property type="entry name" value="Nucleotide-bd_a/b_plait_sf"/>
</dbReference>
<dbReference type="GO" id="GO:0015297">
    <property type="term" value="F:antiporter activity"/>
    <property type="evidence" value="ECO:0007669"/>
    <property type="project" value="InterPro"/>
</dbReference>
<dbReference type="Gene3D" id="1.20.1530.20">
    <property type="match status" value="1"/>
</dbReference>
<name>T1ITF2_STRMM</name>
<feature type="transmembrane region" description="Helical" evidence="9">
    <location>
        <begin position="133"/>
        <end position="153"/>
    </location>
</feature>